<comment type="similarity">
    <text evidence="2">Belongs to the OST4 family.</text>
</comment>
<name>A0A0E9NMX7_SAICN</name>
<evidence type="ECO:0000256" key="6">
    <source>
        <dbReference type="ARBA" id="ARBA00022989"/>
    </source>
</evidence>
<dbReference type="SUPFAM" id="SSF55961">
    <property type="entry name" value="Bet v1-like"/>
    <property type="match status" value="1"/>
</dbReference>
<evidence type="ECO:0000256" key="7">
    <source>
        <dbReference type="ARBA" id="ARBA00023136"/>
    </source>
</evidence>
<dbReference type="EMBL" id="BACD03000042">
    <property type="protein sequence ID" value="GAO51158.1"/>
    <property type="molecule type" value="Genomic_DNA"/>
</dbReference>
<keyword evidence="11" id="KW-1185">Reference proteome</keyword>
<proteinExistence type="inferred from homology"/>
<dbReference type="SUPFAM" id="SSF103464">
    <property type="entry name" value="Oligosaccharyltransferase subunit ost4p"/>
    <property type="match status" value="1"/>
</dbReference>
<dbReference type="InterPro" id="IPR023393">
    <property type="entry name" value="START-like_dom_sf"/>
</dbReference>
<comment type="caution">
    <text evidence="10">The sequence shown here is derived from an EMBL/GenBank/DDBJ whole genome shotgun (WGS) entry which is preliminary data.</text>
</comment>
<reference evidence="10 11" key="2">
    <citation type="journal article" date="2014" name="J. Gen. Appl. Microbiol.">
        <title>The early diverging ascomycetous budding yeast Saitoella complicata has three histone deacetylases belonging to the Clr6, Hos2, and Rpd3 lineages.</title>
        <authorList>
            <person name="Nishida H."/>
            <person name="Matsumoto T."/>
            <person name="Kondo S."/>
            <person name="Hamamoto M."/>
            <person name="Yoshikawa H."/>
        </authorList>
    </citation>
    <scope>NUCLEOTIDE SEQUENCE [LARGE SCALE GENOMIC DNA]</scope>
    <source>
        <strain evidence="10 11">NRRL Y-17804</strain>
    </source>
</reference>
<keyword evidence="6 8" id="KW-1133">Transmembrane helix</keyword>
<dbReference type="Pfam" id="PF10215">
    <property type="entry name" value="Ost4"/>
    <property type="match status" value="1"/>
</dbReference>
<evidence type="ECO:0000256" key="2">
    <source>
        <dbReference type="ARBA" id="ARBA00007685"/>
    </source>
</evidence>
<reference evidence="10 11" key="1">
    <citation type="journal article" date="2011" name="J. Gen. Appl. Microbiol.">
        <title>Draft genome sequencing of the enigmatic yeast Saitoella complicata.</title>
        <authorList>
            <person name="Nishida H."/>
            <person name="Hamamoto M."/>
            <person name="Sugiyama J."/>
        </authorList>
    </citation>
    <scope>NUCLEOTIDE SEQUENCE [LARGE SCALE GENOMIC DNA]</scope>
    <source>
        <strain evidence="10 11">NRRL Y-17804</strain>
    </source>
</reference>
<keyword evidence="3 8" id="KW-0812">Transmembrane</keyword>
<reference evidence="10 11" key="3">
    <citation type="journal article" date="2015" name="Genome Announc.">
        <title>Draft Genome Sequence of the Archiascomycetous Yeast Saitoella complicata.</title>
        <authorList>
            <person name="Yamauchi K."/>
            <person name="Kondo S."/>
            <person name="Hamamoto M."/>
            <person name="Takahashi Y."/>
            <person name="Ogura Y."/>
            <person name="Hayashi T."/>
            <person name="Nishida H."/>
        </authorList>
    </citation>
    <scope>NUCLEOTIDE SEQUENCE [LARGE SCALE GENOMIC DNA]</scope>
    <source>
        <strain evidence="10 11">NRRL Y-17804</strain>
    </source>
</reference>
<evidence type="ECO:0000256" key="4">
    <source>
        <dbReference type="ARBA" id="ARBA00022824"/>
    </source>
</evidence>
<feature type="transmembrane region" description="Helical" evidence="8">
    <location>
        <begin position="9"/>
        <end position="27"/>
    </location>
</feature>
<evidence type="ECO:0000313" key="11">
    <source>
        <dbReference type="Proteomes" id="UP000033140"/>
    </source>
</evidence>
<dbReference type="PANTHER" id="PTHR40370:SF1">
    <property type="entry name" value="DUF3074 DOMAIN-CONTAINING PROTEIN"/>
    <property type="match status" value="1"/>
</dbReference>
<evidence type="ECO:0000256" key="3">
    <source>
        <dbReference type="ARBA" id="ARBA00022692"/>
    </source>
</evidence>
<feature type="domain" description="DUF3074" evidence="9">
    <location>
        <begin position="283"/>
        <end position="449"/>
    </location>
</feature>
<gene>
    <name evidence="10" type="ORF">G7K_5269-t1</name>
</gene>
<evidence type="ECO:0000256" key="5">
    <source>
        <dbReference type="ARBA" id="ARBA00022968"/>
    </source>
</evidence>
<evidence type="ECO:0000256" key="8">
    <source>
        <dbReference type="SAM" id="Phobius"/>
    </source>
</evidence>
<keyword evidence="5" id="KW-0735">Signal-anchor</keyword>
<dbReference type="PANTHER" id="PTHR40370">
    <property type="entry name" value="EXPRESSED PROTEIN"/>
    <property type="match status" value="1"/>
</dbReference>
<dbReference type="InterPro" id="IPR018943">
    <property type="entry name" value="Oligosaccaryltransferase"/>
</dbReference>
<dbReference type="Pfam" id="PF11274">
    <property type="entry name" value="DUF3074"/>
    <property type="match status" value="1"/>
</dbReference>
<keyword evidence="7 8" id="KW-0472">Membrane</keyword>
<dbReference type="STRING" id="698492.A0A0E9NMX7"/>
<dbReference type="InterPro" id="IPR036330">
    <property type="entry name" value="Ost4p_sf"/>
</dbReference>
<sequence>MTDEQLNSIAIWLGTGMMVLIVLYHYLSANTKTAAVQMPSATKGAKGHVGASHGCDGGMKSGGGQENVTIVVSTWKQPIPSGKVLFESSRLVTIGCDEGLQKMDCMGEDEDLSYARYIEHAKDSGNQKAQRWSPVEGGCEPIARIFIQEISGSLNHQTTFDLRYHITSHHLLLRPPLFRHNPKFYKLTSLRIPVLSGDISLVPIQVRPIYTAVLHLLNLHPQNWWSPAHPSTLLAEAKPLIESVTQWTHVKTYTSTHGNFSTATETTPVRVEGYKKKYAGLWWYARQSIHPDITFSEFKSTLFKDHAENEASYIPTITSTEYLGEGPCTPASHSEECDRWTTHLNTYTFPAPLSKRDFMVTIYPMTLSPTEFMVISLPTSAVNTQIPREPGTVRGAYTSIERVRVLPDDRVEWTMSTTSDAKGFLPGWMQRLAMPGEIVKDVGLWMDWTIARRERLSVDLNNRCPSPDSNDGYKTDSD</sequence>
<dbReference type="Gene3D" id="3.30.530.20">
    <property type="match status" value="1"/>
</dbReference>
<dbReference type="GO" id="GO:0005789">
    <property type="term" value="C:endoplasmic reticulum membrane"/>
    <property type="evidence" value="ECO:0007669"/>
    <property type="project" value="UniProtKB-SubCell"/>
</dbReference>
<evidence type="ECO:0000259" key="9">
    <source>
        <dbReference type="Pfam" id="PF11274"/>
    </source>
</evidence>
<evidence type="ECO:0000256" key="1">
    <source>
        <dbReference type="ARBA" id="ARBA00004643"/>
    </source>
</evidence>
<protein>
    <recommendedName>
        <fullName evidence="9">DUF3074 domain-containing protein</fullName>
    </recommendedName>
</protein>
<accession>A0A0E9NMX7</accession>
<comment type="subcellular location">
    <subcellularLocation>
        <location evidence="1">Endoplasmic reticulum membrane</location>
        <topology evidence="1">Single-pass type III membrane protein</topology>
    </subcellularLocation>
</comment>
<keyword evidence="4" id="KW-0256">Endoplasmic reticulum</keyword>
<dbReference type="AlphaFoldDB" id="A0A0E9NMX7"/>
<dbReference type="Proteomes" id="UP000033140">
    <property type="component" value="Unassembled WGS sequence"/>
</dbReference>
<organism evidence="10 11">
    <name type="scientific">Saitoella complicata (strain BCRC 22490 / CBS 7301 / JCM 7358 / NBRC 10748 / NRRL Y-17804)</name>
    <dbReference type="NCBI Taxonomy" id="698492"/>
    <lineage>
        <taxon>Eukaryota</taxon>
        <taxon>Fungi</taxon>
        <taxon>Dikarya</taxon>
        <taxon>Ascomycota</taxon>
        <taxon>Taphrinomycotina</taxon>
        <taxon>Taphrinomycotina incertae sedis</taxon>
        <taxon>Saitoella</taxon>
    </lineage>
</organism>
<evidence type="ECO:0000313" key="10">
    <source>
        <dbReference type="EMBL" id="GAO51158.1"/>
    </source>
</evidence>
<dbReference type="InterPro" id="IPR024500">
    <property type="entry name" value="DUF3074"/>
</dbReference>